<reference evidence="3" key="1">
    <citation type="submission" date="2018-05" db="EMBL/GenBank/DDBJ databases">
        <title>Micromonospora globispora sp. nov. and Micromonospora rugosa sp. nov., isolated from marine sediment.</title>
        <authorList>
            <person name="Carro L."/>
            <person name="Aysel V."/>
            <person name="Cetin D."/>
            <person name="Igual J.M."/>
            <person name="Klenk H.-P."/>
            <person name="Trujillo M.E."/>
            <person name="Sahin N."/>
        </authorList>
    </citation>
    <scope>NUCLEOTIDE SEQUENCE [LARGE SCALE GENOMIC DNA]</scope>
    <source>
        <strain evidence="3">S2904</strain>
    </source>
</reference>
<dbReference type="Proteomes" id="UP000245683">
    <property type="component" value="Unassembled WGS sequence"/>
</dbReference>
<comment type="caution">
    <text evidence="2">The sequence shown here is derived from an EMBL/GenBank/DDBJ whole genome shotgun (WGS) entry which is preliminary data.</text>
</comment>
<dbReference type="EMBL" id="QGSV01000087">
    <property type="protein sequence ID" value="PWU51470.1"/>
    <property type="molecule type" value="Genomic_DNA"/>
</dbReference>
<dbReference type="OrthoDB" id="5196219at2"/>
<evidence type="ECO:0000313" key="2">
    <source>
        <dbReference type="EMBL" id="PWU51470.1"/>
    </source>
</evidence>
<accession>A0A317KD48</accession>
<gene>
    <name evidence="2" type="ORF">DLJ46_04950</name>
</gene>
<feature type="transmembrane region" description="Helical" evidence="1">
    <location>
        <begin position="82"/>
        <end position="102"/>
    </location>
</feature>
<organism evidence="2 3">
    <name type="scientific">Micromonospora globispora</name>
    <dbReference type="NCBI Taxonomy" id="1450148"/>
    <lineage>
        <taxon>Bacteria</taxon>
        <taxon>Bacillati</taxon>
        <taxon>Actinomycetota</taxon>
        <taxon>Actinomycetes</taxon>
        <taxon>Micromonosporales</taxon>
        <taxon>Micromonosporaceae</taxon>
        <taxon>Micromonospora</taxon>
    </lineage>
</organism>
<keyword evidence="1" id="KW-1133">Transmembrane helix</keyword>
<proteinExistence type="predicted"/>
<keyword evidence="1" id="KW-0812">Transmembrane</keyword>
<feature type="transmembrane region" description="Helical" evidence="1">
    <location>
        <begin position="36"/>
        <end position="61"/>
    </location>
</feature>
<name>A0A317KD48_9ACTN</name>
<feature type="transmembrane region" description="Helical" evidence="1">
    <location>
        <begin position="141"/>
        <end position="159"/>
    </location>
</feature>
<evidence type="ECO:0000256" key="1">
    <source>
        <dbReference type="SAM" id="Phobius"/>
    </source>
</evidence>
<evidence type="ECO:0000313" key="3">
    <source>
        <dbReference type="Proteomes" id="UP000245683"/>
    </source>
</evidence>
<dbReference type="AlphaFoldDB" id="A0A317KD48"/>
<keyword evidence="1" id="KW-0472">Membrane</keyword>
<dbReference type="RefSeq" id="WP_109943482.1">
    <property type="nucleotide sequence ID" value="NZ_QGSV01000087.1"/>
</dbReference>
<protein>
    <submittedName>
        <fullName evidence="2">Uncharacterized protein</fullName>
    </submittedName>
</protein>
<keyword evidence="3" id="KW-1185">Reference proteome</keyword>
<sequence>MLELKTSKPVIVAFQLGAAWAVGAVALPTAWQALLVAVFAGGMGLFGVIALVGALAVLAYLIVVITVTREVSVLGATGGRRLLGALLVMGGGTVGWALGWAVTDVAGLGVSRNLLLTFLLGGVPFALVAGLFLAGRKLTTAALGLSVVLIGAGVVVLRHESPDELEARLVANGVHRETTYAVAIPGYLPTDGRDYGNGLGGASFYLENPDAVPPDRYITITAYDRVILGEQMCGQPTAQDSRLTWGSCTVEADGLVYRHNEIEHGYQVPVGHLYVTVVGTPAVDHDLLRAAALSLHVATADELGGHREQTGEYYTAAVPGYIGQVTGIPPGMLYAPADHIGNGAQSVSISLYVTYAASDSICFRTTECTPDAGLTYVRNEDTHGYVIRRDEVNVRVLGGLRVDKTLLRQAALNARPATDEELRRALPPLKPRSLADRLRQWLRKF</sequence>
<feature type="transmembrane region" description="Helical" evidence="1">
    <location>
        <begin position="114"/>
        <end position="134"/>
    </location>
</feature>